<dbReference type="Pfam" id="PF14023">
    <property type="entry name" value="Bestrophin-like"/>
    <property type="match status" value="1"/>
</dbReference>
<keyword evidence="1" id="KW-0472">Membrane</keyword>
<protein>
    <recommendedName>
        <fullName evidence="4">DUF4239 domain-containing protein</fullName>
    </recommendedName>
</protein>
<organism evidence="2 3">
    <name type="scientific">Castellaniella defragrans</name>
    <name type="common">Alcaligenes defragrans</name>
    <dbReference type="NCBI Taxonomy" id="75697"/>
    <lineage>
        <taxon>Bacteria</taxon>
        <taxon>Pseudomonadati</taxon>
        <taxon>Pseudomonadota</taxon>
        <taxon>Betaproteobacteria</taxon>
        <taxon>Burkholderiales</taxon>
        <taxon>Alcaligenaceae</taxon>
        <taxon>Castellaniella</taxon>
    </lineage>
</organism>
<dbReference type="Proteomes" id="UP000541136">
    <property type="component" value="Unassembled WGS sequence"/>
</dbReference>
<sequence>MFDFMYDLPEWAMFVSCVLLVGGLSAAALALMYALRRLWPPGSHGPNMVNTMLSGILLPTGMVITFVAADIWQQDAKGRTAVEKEAVAVADTMRVVKFLPADLREQVTGVLDDYIREVVENEWPLMGEGRASQIAEDQLETLMVISVRIEAGTDGLGVQRAAEALRRYTMAIEKARNQRLLVSHSRVMPTKWIAVLVLLFVAACVLSELHMTQRRPLILSLTLFSLGFGATLYLIASFDRPFTGTTIIEPTSLSVLLVRG</sequence>
<feature type="transmembrane region" description="Helical" evidence="1">
    <location>
        <begin position="192"/>
        <end position="211"/>
    </location>
</feature>
<feature type="transmembrane region" description="Helical" evidence="1">
    <location>
        <begin position="47"/>
        <end position="69"/>
    </location>
</feature>
<accession>A0A7W9TRP2</accession>
<keyword evidence="1" id="KW-0812">Transmembrane</keyword>
<reference evidence="2 3" key="1">
    <citation type="submission" date="2020-08" db="EMBL/GenBank/DDBJ databases">
        <title>Genomic Encyclopedia of Type Strains, Phase IV (KMG-IV): sequencing the most valuable type-strain genomes for metagenomic binning, comparative biology and taxonomic classification.</title>
        <authorList>
            <person name="Goeker M."/>
        </authorList>
    </citation>
    <scope>NUCLEOTIDE SEQUENCE [LARGE SCALE GENOMIC DNA]</scope>
    <source>
        <strain evidence="2 3">DSM 12141</strain>
    </source>
</reference>
<evidence type="ECO:0000256" key="1">
    <source>
        <dbReference type="SAM" id="Phobius"/>
    </source>
</evidence>
<dbReference type="InterPro" id="IPR025333">
    <property type="entry name" value="DUF4239"/>
</dbReference>
<keyword evidence="1" id="KW-1133">Transmembrane helix</keyword>
<dbReference type="RefSeq" id="WP_158386267.1">
    <property type="nucleotide sequence ID" value="NZ_JACHIB010000028.1"/>
</dbReference>
<name>A0A7W9TRP2_CASDE</name>
<evidence type="ECO:0000313" key="3">
    <source>
        <dbReference type="Proteomes" id="UP000541136"/>
    </source>
</evidence>
<comment type="caution">
    <text evidence="2">The sequence shown here is derived from an EMBL/GenBank/DDBJ whole genome shotgun (WGS) entry which is preliminary data.</text>
</comment>
<gene>
    <name evidence="2" type="ORF">HNR28_003530</name>
</gene>
<feature type="transmembrane region" description="Helical" evidence="1">
    <location>
        <begin position="217"/>
        <end position="236"/>
    </location>
</feature>
<evidence type="ECO:0008006" key="4">
    <source>
        <dbReference type="Google" id="ProtNLM"/>
    </source>
</evidence>
<dbReference type="EMBL" id="JACHIB010000028">
    <property type="protein sequence ID" value="MBB6085469.1"/>
    <property type="molecule type" value="Genomic_DNA"/>
</dbReference>
<proteinExistence type="predicted"/>
<feature type="transmembrane region" description="Helical" evidence="1">
    <location>
        <begin position="12"/>
        <end position="35"/>
    </location>
</feature>
<dbReference type="AlphaFoldDB" id="A0A7W9TRP2"/>
<evidence type="ECO:0000313" key="2">
    <source>
        <dbReference type="EMBL" id="MBB6085469.1"/>
    </source>
</evidence>